<dbReference type="InterPro" id="IPR035986">
    <property type="entry name" value="PKD_dom_sf"/>
</dbReference>
<evidence type="ECO:0000259" key="3">
    <source>
        <dbReference type="PROSITE" id="PS50093"/>
    </source>
</evidence>
<dbReference type="Proteomes" id="UP000199503">
    <property type="component" value="Unassembled WGS sequence"/>
</dbReference>
<gene>
    <name evidence="4" type="ORF">SAMN04488000_115208</name>
</gene>
<organism evidence="4 5">
    <name type="scientific">Lentzea albida</name>
    <dbReference type="NCBI Taxonomy" id="65499"/>
    <lineage>
        <taxon>Bacteria</taxon>
        <taxon>Bacillati</taxon>
        <taxon>Actinomycetota</taxon>
        <taxon>Actinomycetes</taxon>
        <taxon>Pseudonocardiales</taxon>
        <taxon>Pseudonocardiaceae</taxon>
        <taxon>Lentzea</taxon>
    </lineage>
</organism>
<dbReference type="InterPro" id="IPR013783">
    <property type="entry name" value="Ig-like_fold"/>
</dbReference>
<dbReference type="CDD" id="cd00146">
    <property type="entry name" value="PKD"/>
    <property type="match status" value="1"/>
</dbReference>
<dbReference type="EMBL" id="FOFV01000015">
    <property type="protein sequence ID" value="SES07632.1"/>
    <property type="molecule type" value="Genomic_DNA"/>
</dbReference>
<evidence type="ECO:0000256" key="1">
    <source>
        <dbReference type="SAM" id="MobiDB-lite"/>
    </source>
</evidence>
<proteinExistence type="predicted"/>
<dbReference type="InterPro" id="IPR000601">
    <property type="entry name" value="PKD_dom"/>
</dbReference>
<evidence type="ECO:0000256" key="2">
    <source>
        <dbReference type="SAM" id="SignalP"/>
    </source>
</evidence>
<dbReference type="STRING" id="65499.SAMN04488000_115208"/>
<feature type="chain" id="PRO_5011565781" description="PKD domain-containing protein" evidence="2">
    <location>
        <begin position="30"/>
        <end position="491"/>
    </location>
</feature>
<dbReference type="PROSITE" id="PS50093">
    <property type="entry name" value="PKD"/>
    <property type="match status" value="1"/>
</dbReference>
<sequence length="491" mass="51313">MRLSTRLRVSVVALAAAVTAALAPGVAHAAPPAGDDFDTATEITALPFSATIDTTGSTKAPDDPTSCYSSSQGSVWLEYTAPSDGIVRAKAQSGRYGPLLSVHTGQRGALSMEPGTCTYNVGGAKSVHVEAGRTYYFLLAEHYAGAGGPVTFTLSASGPEPNDSRASAAVASLPSTFDGDLSRATAEPGEVPPSCDTAATRSVWYSYTTTRDRFVQVITQRAAISVHLATDLSEVDCVSSEAEDQGAVFAAEAGQTYLVRLAEDAEDAGTFTAWLQTAPEISPFTYVSGFPSVYADLWFNNYPGDPAGRPLVSGTVDLGDGTTHPVTTPVFQHRYAKDGTYRVVTTGTTADGRTGSSETEVKVETHDVSIAALTVPTSARAGQTKPIKVSVANTRYAEDVKVTFYKVGVNGAYDQEIGHSTQRVAASPTGQVVFPFAYTYSAQDAATGAVTFRAKAVIENWSPGDPKPDDNEARATTATVRPAAGGNARTD</sequence>
<accession>A0A1H9UE50</accession>
<keyword evidence="5" id="KW-1185">Reference proteome</keyword>
<dbReference type="Gene3D" id="2.60.40.10">
    <property type="entry name" value="Immunoglobulins"/>
    <property type="match status" value="1"/>
</dbReference>
<dbReference type="OrthoDB" id="5241464at2"/>
<feature type="signal peptide" evidence="2">
    <location>
        <begin position="1"/>
        <end position="29"/>
    </location>
</feature>
<keyword evidence="2" id="KW-0732">Signal</keyword>
<evidence type="ECO:0000313" key="4">
    <source>
        <dbReference type="EMBL" id="SES07632.1"/>
    </source>
</evidence>
<reference evidence="5" key="1">
    <citation type="submission" date="2016-10" db="EMBL/GenBank/DDBJ databases">
        <authorList>
            <person name="Varghese N."/>
            <person name="Submissions S."/>
        </authorList>
    </citation>
    <scope>NUCLEOTIDE SEQUENCE [LARGE SCALE GENOMIC DNA]</scope>
    <source>
        <strain evidence="5">DSM 44437</strain>
    </source>
</reference>
<feature type="region of interest" description="Disordered" evidence="1">
    <location>
        <begin position="460"/>
        <end position="491"/>
    </location>
</feature>
<dbReference type="RefSeq" id="WP_143091774.1">
    <property type="nucleotide sequence ID" value="NZ_FOFV01000015.1"/>
</dbReference>
<feature type="domain" description="PKD" evidence="3">
    <location>
        <begin position="302"/>
        <end position="370"/>
    </location>
</feature>
<dbReference type="SUPFAM" id="SSF49299">
    <property type="entry name" value="PKD domain"/>
    <property type="match status" value="1"/>
</dbReference>
<dbReference type="GO" id="GO:0005975">
    <property type="term" value="P:carbohydrate metabolic process"/>
    <property type="evidence" value="ECO:0007669"/>
    <property type="project" value="UniProtKB-ARBA"/>
</dbReference>
<evidence type="ECO:0000313" key="5">
    <source>
        <dbReference type="Proteomes" id="UP000199503"/>
    </source>
</evidence>
<dbReference type="AlphaFoldDB" id="A0A1H9UE50"/>
<protein>
    <recommendedName>
        <fullName evidence="3">PKD domain-containing protein</fullName>
    </recommendedName>
</protein>
<name>A0A1H9UE50_9PSEU</name>
<feature type="compositionally biased region" description="Low complexity" evidence="1">
    <location>
        <begin position="474"/>
        <end position="484"/>
    </location>
</feature>